<proteinExistence type="predicted"/>
<evidence type="ECO:0000256" key="1">
    <source>
        <dbReference type="SAM" id="MobiDB-lite"/>
    </source>
</evidence>
<comment type="caution">
    <text evidence="2">The sequence shown here is derived from an EMBL/GenBank/DDBJ whole genome shotgun (WGS) entry which is preliminary data.</text>
</comment>
<protein>
    <submittedName>
        <fullName evidence="2">Uncharacterized protein</fullName>
    </submittedName>
</protein>
<dbReference type="EMBL" id="CAJOBA010051795">
    <property type="protein sequence ID" value="CAF4248510.1"/>
    <property type="molecule type" value="Genomic_DNA"/>
</dbReference>
<evidence type="ECO:0000313" key="2">
    <source>
        <dbReference type="EMBL" id="CAF1454361.1"/>
    </source>
</evidence>
<dbReference type="AlphaFoldDB" id="A0A8S2FG17"/>
<name>A0A8S2FG17_9BILA</name>
<feature type="compositionally biased region" description="Polar residues" evidence="1">
    <location>
        <begin position="191"/>
        <end position="205"/>
    </location>
</feature>
<gene>
    <name evidence="2" type="ORF">OVA965_LOCUS34968</name>
    <name evidence="3" type="ORF">TMI583_LOCUS35916</name>
</gene>
<reference evidence="2" key="1">
    <citation type="submission" date="2021-02" db="EMBL/GenBank/DDBJ databases">
        <authorList>
            <person name="Nowell W R."/>
        </authorList>
    </citation>
    <scope>NUCLEOTIDE SEQUENCE</scope>
</reference>
<evidence type="ECO:0000313" key="3">
    <source>
        <dbReference type="EMBL" id="CAF4248510.1"/>
    </source>
</evidence>
<accession>A0A8S2FG17</accession>
<dbReference type="EMBL" id="CAJNOK010029950">
    <property type="protein sequence ID" value="CAF1454361.1"/>
    <property type="molecule type" value="Genomic_DNA"/>
</dbReference>
<evidence type="ECO:0000313" key="4">
    <source>
        <dbReference type="Proteomes" id="UP000677228"/>
    </source>
</evidence>
<organism evidence="2 4">
    <name type="scientific">Didymodactylos carnosus</name>
    <dbReference type="NCBI Taxonomy" id="1234261"/>
    <lineage>
        <taxon>Eukaryota</taxon>
        <taxon>Metazoa</taxon>
        <taxon>Spiralia</taxon>
        <taxon>Gnathifera</taxon>
        <taxon>Rotifera</taxon>
        <taxon>Eurotatoria</taxon>
        <taxon>Bdelloidea</taxon>
        <taxon>Philodinida</taxon>
        <taxon>Philodinidae</taxon>
        <taxon>Didymodactylos</taxon>
    </lineage>
</organism>
<dbReference type="Proteomes" id="UP000677228">
    <property type="component" value="Unassembled WGS sequence"/>
</dbReference>
<feature type="region of interest" description="Disordered" evidence="1">
    <location>
        <begin position="173"/>
        <end position="205"/>
    </location>
</feature>
<sequence>MSSSFNTPLLPSYYVPKYDAANSTTTSSPSLSSTITGTNYHHLPLFNIRSSPSSFTSDYSPRTLSCLQQQLNDLNSSSTRTTTTSSMTYCTNNYCPNCASIFSSKIDNPIRQFSNHNRTTIETPCRFSSKLAKYPRLSNEINDPSILSKTKTNCLSNVQSNVYLSSISSEIHNNTDNRSSSSLSSSHEKTQILSVQHHQSTMSSPLTLPMNITEPEDDHKINNIDIDDKRTSIMPGLKQNFNIEIDEEKNHEYQQHMTNILDESENEKLEVFVGFYRPGDYKRELEGDDDEDPFTVDTTKTERYLMRN</sequence>
<dbReference type="Proteomes" id="UP000682733">
    <property type="component" value="Unassembled WGS sequence"/>
</dbReference>